<organism evidence="3 4">
    <name type="scientific">Cohnella yongneupensis</name>
    <dbReference type="NCBI Taxonomy" id="425006"/>
    <lineage>
        <taxon>Bacteria</taxon>
        <taxon>Bacillati</taxon>
        <taxon>Bacillota</taxon>
        <taxon>Bacilli</taxon>
        <taxon>Bacillales</taxon>
        <taxon>Paenibacillaceae</taxon>
        <taxon>Cohnella</taxon>
    </lineage>
</organism>
<evidence type="ECO:0000259" key="2">
    <source>
        <dbReference type="Pfam" id="PF02979"/>
    </source>
</evidence>
<dbReference type="Proteomes" id="UP001596108">
    <property type="component" value="Unassembled WGS sequence"/>
</dbReference>
<keyword evidence="1" id="KW-0479">Metal-binding</keyword>
<dbReference type="InterPro" id="IPR004232">
    <property type="entry name" value="CN_Hdrtase_a/SCN_Hdrlase_g"/>
</dbReference>
<dbReference type="RefSeq" id="WP_378110007.1">
    <property type="nucleotide sequence ID" value="NZ_JBHSNC010000006.1"/>
</dbReference>
<dbReference type="NCBIfam" id="TIGR03793">
    <property type="entry name" value="leader_NHLP"/>
    <property type="match status" value="1"/>
</dbReference>
<keyword evidence="4" id="KW-1185">Reference proteome</keyword>
<dbReference type="Pfam" id="PF02979">
    <property type="entry name" value="NHase_alpha"/>
    <property type="match status" value="1"/>
</dbReference>
<dbReference type="InterPro" id="IPR022513">
    <property type="entry name" value="TOMM_pelo"/>
</dbReference>
<name>A0ABW0QT72_9BACL</name>
<evidence type="ECO:0000313" key="3">
    <source>
        <dbReference type="EMBL" id="MFC5528186.1"/>
    </source>
</evidence>
<evidence type="ECO:0000313" key="4">
    <source>
        <dbReference type="Proteomes" id="UP001596108"/>
    </source>
</evidence>
<sequence length="82" mass="9115">MSLESLKVQIIQKAWENPEFKAQLLADPKSALQASFGITLPEEIELLAVEETPSRYFLVIPPSPAELESSEGEPGNLKYNWG</sequence>
<comment type="caution">
    <text evidence="3">The sequence shown here is derived from an EMBL/GenBank/DDBJ whole genome shotgun (WGS) entry which is preliminary data.</text>
</comment>
<dbReference type="Gene3D" id="3.90.330.10">
    <property type="entry name" value="Nitrile hydratase alpha /Thiocyanate hydrolase gamma"/>
    <property type="match status" value="2"/>
</dbReference>
<feature type="domain" description="Nitrile hydratase alpha/Thiocyanate hydrolase gamma" evidence="2">
    <location>
        <begin position="9"/>
        <end position="60"/>
    </location>
</feature>
<gene>
    <name evidence="3" type="ORF">ACFPQ4_01775</name>
</gene>
<accession>A0ABW0QT72</accession>
<evidence type="ECO:0000256" key="1">
    <source>
        <dbReference type="ARBA" id="ARBA00022723"/>
    </source>
</evidence>
<proteinExistence type="predicted"/>
<dbReference type="InterPro" id="IPR036648">
    <property type="entry name" value="CN_Hdrase_a/SCN_Hdrase_g_sf"/>
</dbReference>
<reference evidence="4" key="1">
    <citation type="journal article" date="2019" name="Int. J. Syst. Evol. Microbiol.">
        <title>The Global Catalogue of Microorganisms (GCM) 10K type strain sequencing project: providing services to taxonomists for standard genome sequencing and annotation.</title>
        <authorList>
            <consortium name="The Broad Institute Genomics Platform"/>
            <consortium name="The Broad Institute Genome Sequencing Center for Infectious Disease"/>
            <person name="Wu L."/>
            <person name="Ma J."/>
        </authorList>
    </citation>
    <scope>NUCLEOTIDE SEQUENCE [LARGE SCALE GENOMIC DNA]</scope>
    <source>
        <strain evidence="4">CGMCC 1.18578</strain>
    </source>
</reference>
<dbReference type="EMBL" id="JBHSNC010000006">
    <property type="protein sequence ID" value="MFC5528186.1"/>
    <property type="molecule type" value="Genomic_DNA"/>
</dbReference>
<dbReference type="SUPFAM" id="SSF56209">
    <property type="entry name" value="Nitrile hydratase alpha chain"/>
    <property type="match status" value="1"/>
</dbReference>
<protein>
    <submittedName>
        <fullName evidence="3">NHLP leader peptide family RiPP</fullName>
    </submittedName>
</protein>